<feature type="region of interest" description="Disordered" evidence="1">
    <location>
        <begin position="68"/>
        <end position="87"/>
    </location>
</feature>
<dbReference type="EMBL" id="KR063281">
    <property type="protein sequence ID" value="AKJ72636.1"/>
    <property type="molecule type" value="Genomic_DNA"/>
</dbReference>
<sequence>MFKFTITNNAGTRVVGPADTREEVNDYVKKWDREARGCAGILADDAPMNGLIIDFDAEVIGTWRLEELPDVTGSPESDSEIPGEDTW</sequence>
<reference evidence="2 3" key="1">
    <citation type="journal article" date="2015" name="PLoS ONE">
        <title>Lysis to Kill: Evaluation of the Lytic Abilities, and Genomics of Nine Bacteriophages Infective for Gordonia spp. and Their Potential Use in Activated Sludge Foam Biocontrol.</title>
        <authorList>
            <person name="Dyson Z.A."/>
            <person name="Tucci J."/>
            <person name="Seviour R.J."/>
            <person name="Petrovski S."/>
        </authorList>
    </citation>
    <scope>NUCLEOTIDE SEQUENCE [LARGE SCALE GENOMIC DNA]</scope>
</reference>
<dbReference type="Proteomes" id="UP000221359">
    <property type="component" value="Segment"/>
</dbReference>
<gene>
    <name evidence="2" type="ORF">GMA2_98</name>
</gene>
<evidence type="ECO:0000256" key="1">
    <source>
        <dbReference type="SAM" id="MobiDB-lite"/>
    </source>
</evidence>
<feature type="compositionally biased region" description="Acidic residues" evidence="1">
    <location>
        <begin position="77"/>
        <end position="87"/>
    </location>
</feature>
<proteinExistence type="predicted"/>
<evidence type="ECO:0000313" key="2">
    <source>
        <dbReference type="EMBL" id="AKJ72636.1"/>
    </source>
</evidence>
<evidence type="ECO:0000313" key="3">
    <source>
        <dbReference type="Proteomes" id="UP000221359"/>
    </source>
</evidence>
<protein>
    <submittedName>
        <fullName evidence="2">Uncharacterized protein</fullName>
    </submittedName>
</protein>
<keyword evidence="3" id="KW-1185">Reference proteome</keyword>
<name>A0A0K0N7J0_9CAUD</name>
<organism evidence="2 3">
    <name type="scientific">Gordonia phage GMA2</name>
    <dbReference type="NCBI Taxonomy" id="1647283"/>
    <lineage>
        <taxon>Viruses</taxon>
        <taxon>Duplodnaviria</taxon>
        <taxon>Heunggongvirae</taxon>
        <taxon>Uroviricota</taxon>
        <taxon>Caudoviricetes</taxon>
        <taxon>Gimaduovirus</taxon>
        <taxon>Gimaduovirus GMA2</taxon>
    </lineage>
</organism>
<accession>A0A0K0N7J0</accession>